<evidence type="ECO:0000313" key="1">
    <source>
        <dbReference type="EMBL" id="WGV14979.1"/>
    </source>
</evidence>
<organism evidence="1 2">
    <name type="scientific">Fuscovulum ytuae</name>
    <dbReference type="NCBI Taxonomy" id="3042299"/>
    <lineage>
        <taxon>Bacteria</taxon>
        <taxon>Pseudomonadati</taxon>
        <taxon>Pseudomonadota</taxon>
        <taxon>Alphaproteobacteria</taxon>
        <taxon>Rhodobacterales</taxon>
        <taxon>Paracoccaceae</taxon>
        <taxon>Fuscovulum</taxon>
    </lineage>
</organism>
<dbReference type="Proteomes" id="UP001230978">
    <property type="component" value="Chromosome"/>
</dbReference>
<evidence type="ECO:0000313" key="2">
    <source>
        <dbReference type="Proteomes" id="UP001230978"/>
    </source>
</evidence>
<accession>A0ABY8Q2B2</accession>
<keyword evidence="2" id="KW-1185">Reference proteome</keyword>
<dbReference type="RefSeq" id="WP_281464110.1">
    <property type="nucleotide sequence ID" value="NZ_CP124535.1"/>
</dbReference>
<dbReference type="EMBL" id="CP124535">
    <property type="protein sequence ID" value="WGV14979.1"/>
    <property type="molecule type" value="Genomic_DNA"/>
</dbReference>
<proteinExistence type="predicted"/>
<gene>
    <name evidence="1" type="ORF">QF092_11850</name>
</gene>
<name>A0ABY8Q2B2_9RHOB</name>
<sequence length="167" mass="18991">MTVPTQVLVAAQYDIAAPALFERARSFGDLIEATRRISNYDGLPESDMEEGAVYKTNIRILGLVNCNDYEIKVNKICRDTLRVETLESNNVVRLWSHHIQIKPTETGSIWVDRVIIDAGRMTPVVARYARFMYRHRHLSRKGTVLEARLGKSSRAVTPQVPLFHPAE</sequence>
<reference evidence="1 2" key="1">
    <citation type="submission" date="2023-04" db="EMBL/GenBank/DDBJ databases">
        <title>YMD61, complete Genome.</title>
        <authorList>
            <person name="Zhang J."/>
        </authorList>
    </citation>
    <scope>NUCLEOTIDE SEQUENCE [LARGE SCALE GENOMIC DNA]</scope>
    <source>
        <strain evidence="1 2">YMD61</strain>
    </source>
</reference>
<protein>
    <submittedName>
        <fullName evidence="1">Uncharacterized protein</fullName>
    </submittedName>
</protein>